<dbReference type="InterPro" id="IPR045339">
    <property type="entry name" value="DUF6534"/>
</dbReference>
<dbReference type="RefSeq" id="XP_007395226.1">
    <property type="nucleotide sequence ID" value="XM_007395164.1"/>
</dbReference>
<name>K5W857_PHACS</name>
<feature type="transmembrane region" description="Helical" evidence="1">
    <location>
        <begin position="158"/>
        <end position="180"/>
    </location>
</feature>
<evidence type="ECO:0000313" key="4">
    <source>
        <dbReference type="Proteomes" id="UP000008370"/>
    </source>
</evidence>
<accession>K5W857</accession>
<keyword evidence="4" id="KW-1185">Reference proteome</keyword>
<protein>
    <recommendedName>
        <fullName evidence="2">DUF6534 domain-containing protein</fullName>
    </recommendedName>
</protein>
<feature type="transmembrane region" description="Helical" evidence="1">
    <location>
        <begin position="6"/>
        <end position="32"/>
    </location>
</feature>
<sequence>MRYDSTLGAALIGGFIAAMSYGIMCLQTYNFFQRYGREGTVLKHVIRTLCVLVTDFGNIAALTTSPWGDYDIDSSLLVLSPRLEVKRQQPLPNNPSVMYGFRDVCLELEDHLDYSIFIGLVPRALDHLFTPDTLRWLLASDIKLLILPSFASYKSTEWLLFAALVCSSFTDLCIALWLCWWLLCQRQGLSDQTHSMINNIIVYTVATGLITSLVSLTELITAATLPNSYIFIGSERANNLESSCILTSAVDFFVGGMYTNSLMASLNARDRFQRDLRPQATVVTSLQFARDPTIINLIKAIQSSAAVVSAGSAVFQEHVPPEVIVEKAEV</sequence>
<dbReference type="STRING" id="650164.K5W857"/>
<evidence type="ECO:0000259" key="2">
    <source>
        <dbReference type="Pfam" id="PF20152"/>
    </source>
</evidence>
<dbReference type="EMBL" id="JH930472">
    <property type="protein sequence ID" value="EKM55164.1"/>
    <property type="molecule type" value="Genomic_DNA"/>
</dbReference>
<feature type="transmembrane region" description="Helical" evidence="1">
    <location>
        <begin position="200"/>
        <end position="225"/>
    </location>
</feature>
<evidence type="ECO:0000313" key="3">
    <source>
        <dbReference type="EMBL" id="EKM55164.1"/>
    </source>
</evidence>
<dbReference type="OrthoDB" id="2535105at2759"/>
<proteinExistence type="predicted"/>
<dbReference type="InParanoid" id="K5W857"/>
<feature type="domain" description="DUF6534" evidence="2">
    <location>
        <begin position="168"/>
        <end position="270"/>
    </location>
</feature>
<dbReference type="KEGG" id="pco:PHACADRAFT_28228"/>
<reference evidence="3 4" key="1">
    <citation type="journal article" date="2012" name="BMC Genomics">
        <title>Comparative genomics of the white-rot fungi, Phanerochaete carnosa and P. chrysosporium, to elucidate the genetic basis of the distinct wood types they colonize.</title>
        <authorList>
            <person name="Suzuki H."/>
            <person name="MacDonald J."/>
            <person name="Syed K."/>
            <person name="Salamov A."/>
            <person name="Hori C."/>
            <person name="Aerts A."/>
            <person name="Henrissat B."/>
            <person name="Wiebenga A."/>
            <person name="vanKuyk P.A."/>
            <person name="Barry K."/>
            <person name="Lindquist E."/>
            <person name="LaButti K."/>
            <person name="Lapidus A."/>
            <person name="Lucas S."/>
            <person name="Coutinho P."/>
            <person name="Gong Y."/>
            <person name="Samejima M."/>
            <person name="Mahadevan R."/>
            <person name="Abou-Zaid M."/>
            <person name="de Vries R.P."/>
            <person name="Igarashi K."/>
            <person name="Yadav J.S."/>
            <person name="Grigoriev I.V."/>
            <person name="Master E.R."/>
        </authorList>
    </citation>
    <scope>NUCLEOTIDE SEQUENCE [LARGE SCALE GENOMIC DNA]</scope>
    <source>
        <strain evidence="3 4">HHB-10118-sp</strain>
    </source>
</reference>
<feature type="transmembrane region" description="Helical" evidence="1">
    <location>
        <begin position="44"/>
        <end position="67"/>
    </location>
</feature>
<evidence type="ECO:0000256" key="1">
    <source>
        <dbReference type="SAM" id="Phobius"/>
    </source>
</evidence>
<keyword evidence="1" id="KW-1133">Transmembrane helix</keyword>
<keyword evidence="1" id="KW-0472">Membrane</keyword>
<dbReference type="AlphaFoldDB" id="K5W857"/>
<gene>
    <name evidence="3" type="ORF">PHACADRAFT_28228</name>
</gene>
<organism evidence="3 4">
    <name type="scientific">Phanerochaete carnosa (strain HHB-10118-sp)</name>
    <name type="common">White-rot fungus</name>
    <name type="synonym">Peniophora carnosa</name>
    <dbReference type="NCBI Taxonomy" id="650164"/>
    <lineage>
        <taxon>Eukaryota</taxon>
        <taxon>Fungi</taxon>
        <taxon>Dikarya</taxon>
        <taxon>Basidiomycota</taxon>
        <taxon>Agaricomycotina</taxon>
        <taxon>Agaricomycetes</taxon>
        <taxon>Polyporales</taxon>
        <taxon>Phanerochaetaceae</taxon>
        <taxon>Phanerochaete</taxon>
    </lineage>
</organism>
<keyword evidence="1" id="KW-0812">Transmembrane</keyword>
<dbReference type="HOGENOM" id="CLU_046025_5_4_1"/>
<dbReference type="Pfam" id="PF20152">
    <property type="entry name" value="DUF6534"/>
    <property type="match status" value="1"/>
</dbReference>
<dbReference type="GeneID" id="18919534"/>
<dbReference type="Proteomes" id="UP000008370">
    <property type="component" value="Unassembled WGS sequence"/>
</dbReference>